<feature type="region of interest" description="Disordered" evidence="2">
    <location>
        <begin position="797"/>
        <end position="816"/>
    </location>
</feature>
<evidence type="ECO:0000256" key="2">
    <source>
        <dbReference type="SAM" id="MobiDB-lite"/>
    </source>
</evidence>
<evidence type="ECO:0000313" key="4">
    <source>
        <dbReference type="EMBL" id="EGB03426.1"/>
    </source>
</evidence>
<feature type="coiled-coil region" evidence="1">
    <location>
        <begin position="127"/>
        <end position="168"/>
    </location>
</feature>
<dbReference type="SUPFAM" id="SSF48371">
    <property type="entry name" value="ARM repeat"/>
    <property type="match status" value="2"/>
</dbReference>
<dbReference type="InterPro" id="IPR016024">
    <property type="entry name" value="ARM-type_fold"/>
</dbReference>
<organism evidence="5">
    <name type="scientific">Aureococcus anophagefferens</name>
    <name type="common">Harmful bloom alga</name>
    <dbReference type="NCBI Taxonomy" id="44056"/>
    <lineage>
        <taxon>Eukaryota</taxon>
        <taxon>Sar</taxon>
        <taxon>Stramenopiles</taxon>
        <taxon>Ochrophyta</taxon>
        <taxon>Pelagophyceae</taxon>
        <taxon>Pelagomonadales</taxon>
        <taxon>Pelagomonadaceae</taxon>
        <taxon>Aureococcus</taxon>
    </lineage>
</organism>
<dbReference type="GeneID" id="20228846"/>
<evidence type="ECO:0000256" key="1">
    <source>
        <dbReference type="SAM" id="Coils"/>
    </source>
</evidence>
<evidence type="ECO:0000313" key="5">
    <source>
        <dbReference type="Proteomes" id="UP000002729"/>
    </source>
</evidence>
<dbReference type="SMART" id="SM00456">
    <property type="entry name" value="WW"/>
    <property type="match status" value="1"/>
</dbReference>
<name>F0YN92_AURAN</name>
<gene>
    <name evidence="4" type="ORF">AURANDRAFT_72723</name>
</gene>
<feature type="compositionally biased region" description="Basic and acidic residues" evidence="2">
    <location>
        <begin position="2121"/>
        <end position="2138"/>
    </location>
</feature>
<feature type="coiled-coil region" evidence="1">
    <location>
        <begin position="192"/>
        <end position="226"/>
    </location>
</feature>
<dbReference type="InterPro" id="IPR011989">
    <property type="entry name" value="ARM-like"/>
</dbReference>
<feature type="domain" description="WW" evidence="3">
    <location>
        <begin position="305"/>
        <end position="338"/>
    </location>
</feature>
<sequence>MGELAAVRAELERAREESNRVTLENERLIDERDTMEQRIQSAAEARLTEMEMKFESTVAQVRARAKDQVEEVRIELEQLRRAASGDPCGWEECEDGTFVNSETGEKGIAEIPETLAFARAVRRVDDLGMQEETAKKAQKRAQIAETKRRELDVRLNEARADANAQRELLTNWTLLAAAPASMQLAVSCFRKAKESQSKVSELDKTLDKAQKELANLRGSLASAVEAEVKPMRAEVSKARDTLSRERLARVVERRQLAALWPPDHLAPVALRRHMIMDTDVRNQLLCSALTAAADSEIKREIRRRVAAASRWSQTTDDYGRKYFVHADTGEAAWDPPPTMLSPAALASLGYFMMSSNVEEMRSGAWVETMDEWGQASWRNTLTGEVSWLQPKAQSAAASGSSVRVDDLPVLADRDQIAVTGNLTVGEEAQPRGNIALLPDEENFSSSCDEDLPTSGDSFSFFSQRQERRVAQLDRRRNKAIIAARKALTFLEEQVHSGFEDDTPVFVDVQALRALAAGDNNWKYVSRKERKAARIRTEALRIANEKETRALEEARRAEVRRTLAQRRRASGLQISSNQNEATPITGDSTDTYIQEVVKNEQLQDQTKAQSKPGFVADAFRALEGKSSSTCNLPLEQLRKELEIAAYFSVLRWNRKIPSLKPSQAAHSSSNSNQACLDSDKKITDGREHVAHDFVAKDHLVSLRLSLLQRAGNFAGAGNEQNLQSSTETFIEGERARLDVACFIHVLAAEAVLSGLRGITWRCQPGRMHTLASPFENGELNWSSVAVFVDARSSSRPFQSTCNNNNSQDDELSPMPSSSLATCAEQAHGVTDVALVSHKRMENIQESTNGKGISCGKQCQNIEYRVILVTPQIARILDLGSKNHLPQQLVYLADIPGETTNRSTLNDGFSFFEAMSTRPKMKVTQIKPDFQVQDRCNAVEVITEVVLAHNEVLSALLTQSAQLGAEAWTHHETRQIETELNAARLHKMKTQHDHALEDAVRRTQSALNRYNQSLRISRNEGENQALKIYEKCLADGAREMTRRDCTIEAWQHEKLEADAERERGCWLSLGAQHAVSMRAMQVVERARQARELVRLQHALRKAFAEHRQADLNCQAHESISLTNMMHMAELSIVRLREQFREIGRQRKLLHAEELLCFQIEIRRLLGDKENSLERRALLIAIANARAEVIVAAAIENNAHHNFIDNCNTLVKSSETRVAAAYAQLALLENSRRIARKREQRQRIESISASVRSHRGYGLHSARALSHTEPVDCNRHHVSPSDEMVRLRHDPLPLSGRVASTFSRVEIQQRQSNAISRIESTANARLHVHRRGCYAIAELHHQLLNERASRRRIQNAALNAGIQATEAAKQLAKTAQASATSERLLRDVAETKFRDGLTSCKCKIELHEALSEALRHSLGVEEARRRVRDLAILKMTKLLAELRARSRDEIYYERAHSARLELWVHTMLASFSRARTALVHREALLDQQKTLDMQAQRALRLDVWRQTTAAHTLGIDVSSLFLFFAQRLATMSGAHRTFNNALRANGAALVLAAMCRSPRRELRRLAAKALASLAWNGHADCRSFGADIREQWRLWVDVAVSRAKACIQLAQSGRELEAVVTNTHSAATSHGDPLVGRVDDVVSHAENPRDVAVARRQWALRRRRTSEGPNYANIQHLVRTSAAWLLMPDESPIGEKPSKTVSPIIKTLLVFSHDRDYDCVLAAACGLAGVSFDAKNAGVLGQVDGLIITLVGLVRHANPEVVALACDACNPEQQQIWRFNNNATRRRSVPQDWFRILWKSYARQVCFYQEILVHLTANAANALANTFALVGTNHIEIVHGVENATLSASPHHTCLHVLLPRSFARRLVMLCAAPLSTARRAASLLLGNLACNSHLRNELGHLGAVEALWSVSSEHQNSAERATALWALSNLVWCNSANQDRCGQFLLGLLTNCAISCQTISTRLGQNACSLLECAFAVCLVANAVYFHDSNRILVETATGALKNLVSLSGADKPLAVREPALRCLSSLTATDRGAKRVAFAGDKASACASLVNAAGDSSLGSESARIRRLGAAALVNMCSLVDSHEHVYLAGGVDALVALAGANDAYARHEAQMALAALEENMTSEKESTMTLPHAKEKHWPPSVPGLGSKAA</sequence>
<keyword evidence="1" id="KW-0175">Coiled coil</keyword>
<proteinExistence type="predicted"/>
<protein>
    <recommendedName>
        <fullName evidence="3">WW domain-containing protein</fullName>
    </recommendedName>
</protein>
<evidence type="ECO:0000259" key="3">
    <source>
        <dbReference type="PROSITE" id="PS50020"/>
    </source>
</evidence>
<dbReference type="eggNOG" id="ENOG502QSFW">
    <property type="taxonomic scope" value="Eukaryota"/>
</dbReference>
<dbReference type="InParanoid" id="F0YN92"/>
<dbReference type="KEGG" id="aaf:AURANDRAFT_72723"/>
<dbReference type="PROSITE" id="PS50020">
    <property type="entry name" value="WW_DOMAIN_2"/>
    <property type="match status" value="1"/>
</dbReference>
<reference evidence="4 5" key="1">
    <citation type="journal article" date="2011" name="Proc. Natl. Acad. Sci. U.S.A.">
        <title>Niche of harmful alga Aureococcus anophagefferens revealed through ecogenomics.</title>
        <authorList>
            <person name="Gobler C.J."/>
            <person name="Berry D.L."/>
            <person name="Dyhrman S.T."/>
            <person name="Wilhelm S.W."/>
            <person name="Salamov A."/>
            <person name="Lobanov A.V."/>
            <person name="Zhang Y."/>
            <person name="Collier J.L."/>
            <person name="Wurch L.L."/>
            <person name="Kustka A.B."/>
            <person name="Dill B.D."/>
            <person name="Shah M."/>
            <person name="VerBerkmoes N.C."/>
            <person name="Kuo A."/>
            <person name="Terry A."/>
            <person name="Pangilinan J."/>
            <person name="Lindquist E.A."/>
            <person name="Lucas S."/>
            <person name="Paulsen I.T."/>
            <person name="Hattenrath-Lehmann T.K."/>
            <person name="Talmage S.C."/>
            <person name="Walker E.A."/>
            <person name="Koch F."/>
            <person name="Burson A.M."/>
            <person name="Marcoval M.A."/>
            <person name="Tang Y.Z."/>
            <person name="Lecleir G.R."/>
            <person name="Coyne K.J."/>
            <person name="Berg G.M."/>
            <person name="Bertrand E.M."/>
            <person name="Saito M.A."/>
            <person name="Gladyshev V.N."/>
            <person name="Grigoriev I.V."/>
        </authorList>
    </citation>
    <scope>NUCLEOTIDE SEQUENCE [LARGE SCALE GENOMIC DNA]</scope>
    <source>
        <strain evidence="5">CCMP 1984</strain>
    </source>
</reference>
<feature type="coiled-coil region" evidence="1">
    <location>
        <begin position="4"/>
        <end position="82"/>
    </location>
</feature>
<dbReference type="Gene3D" id="2.20.70.10">
    <property type="match status" value="1"/>
</dbReference>
<dbReference type="Gene3D" id="1.25.10.10">
    <property type="entry name" value="Leucine-rich Repeat Variant"/>
    <property type="match status" value="3"/>
</dbReference>
<dbReference type="RefSeq" id="XP_009041897.1">
    <property type="nucleotide sequence ID" value="XM_009043649.1"/>
</dbReference>
<dbReference type="InterPro" id="IPR001202">
    <property type="entry name" value="WW_dom"/>
</dbReference>
<dbReference type="CDD" id="cd00201">
    <property type="entry name" value="WW"/>
    <property type="match status" value="1"/>
</dbReference>
<feature type="region of interest" description="Disordered" evidence="2">
    <location>
        <begin position="2120"/>
        <end position="2150"/>
    </location>
</feature>
<dbReference type="Proteomes" id="UP000002729">
    <property type="component" value="Unassembled WGS sequence"/>
</dbReference>
<dbReference type="OrthoDB" id="192334at2759"/>
<accession>F0YN92</accession>
<keyword evidence="5" id="KW-1185">Reference proteome</keyword>
<dbReference type="EMBL" id="GL833172">
    <property type="protein sequence ID" value="EGB03426.1"/>
    <property type="molecule type" value="Genomic_DNA"/>
</dbReference>